<evidence type="ECO:0000313" key="3">
    <source>
        <dbReference type="Proteomes" id="UP000438429"/>
    </source>
</evidence>
<proteinExistence type="predicted"/>
<organism evidence="2 3">
    <name type="scientific">Scophthalmus maximus</name>
    <name type="common">Turbot</name>
    <name type="synonym">Psetta maxima</name>
    <dbReference type="NCBI Taxonomy" id="52904"/>
    <lineage>
        <taxon>Eukaryota</taxon>
        <taxon>Metazoa</taxon>
        <taxon>Chordata</taxon>
        <taxon>Craniata</taxon>
        <taxon>Vertebrata</taxon>
        <taxon>Euteleostomi</taxon>
        <taxon>Actinopterygii</taxon>
        <taxon>Neopterygii</taxon>
        <taxon>Teleostei</taxon>
        <taxon>Neoteleostei</taxon>
        <taxon>Acanthomorphata</taxon>
        <taxon>Carangaria</taxon>
        <taxon>Pleuronectiformes</taxon>
        <taxon>Pleuronectoidei</taxon>
        <taxon>Scophthalmidae</taxon>
        <taxon>Scophthalmus</taxon>
    </lineage>
</organism>
<protein>
    <submittedName>
        <fullName evidence="2">Uncharacterized protein</fullName>
    </submittedName>
</protein>
<dbReference type="Proteomes" id="UP000438429">
    <property type="component" value="Unassembled WGS sequence"/>
</dbReference>
<comment type="caution">
    <text evidence="2">The sequence shown here is derived from an EMBL/GenBank/DDBJ whole genome shotgun (WGS) entry which is preliminary data.</text>
</comment>
<evidence type="ECO:0000313" key="2">
    <source>
        <dbReference type="EMBL" id="KAF0042527.1"/>
    </source>
</evidence>
<gene>
    <name evidence="2" type="ORF">F2P81_006059</name>
</gene>
<sequence>MKGKHRRRLRVFSLQTQTGDEVSKPLSHSGLLTPDCTPRPRPLQQHDAPSSRIASFSLETPRYFAVVAANPLKPVDSASAVERRTRGSNE</sequence>
<feature type="compositionally biased region" description="Basic residues" evidence="1">
    <location>
        <begin position="1"/>
        <end position="10"/>
    </location>
</feature>
<evidence type="ECO:0000256" key="1">
    <source>
        <dbReference type="SAM" id="MobiDB-lite"/>
    </source>
</evidence>
<dbReference type="EMBL" id="VEVO01000005">
    <property type="protein sequence ID" value="KAF0042527.1"/>
    <property type="molecule type" value="Genomic_DNA"/>
</dbReference>
<reference evidence="2 3" key="1">
    <citation type="submission" date="2019-06" db="EMBL/GenBank/DDBJ databases">
        <title>Draft genomes of female and male turbot (Scophthalmus maximus).</title>
        <authorList>
            <person name="Xu H."/>
            <person name="Xu X.-W."/>
            <person name="Shao C."/>
            <person name="Chen S."/>
        </authorList>
    </citation>
    <scope>NUCLEOTIDE SEQUENCE [LARGE SCALE GENOMIC DNA]</scope>
    <source>
        <strain evidence="2">Ysfricsl-2016a</strain>
        <tissue evidence="2">Blood</tissue>
    </source>
</reference>
<feature type="region of interest" description="Disordered" evidence="1">
    <location>
        <begin position="1"/>
        <end position="52"/>
    </location>
</feature>
<name>A0A6A4T873_SCOMX</name>
<dbReference type="AlphaFoldDB" id="A0A6A4T873"/>
<accession>A0A6A4T873</accession>